<reference evidence="1 2" key="1">
    <citation type="submission" date="2021-06" db="EMBL/GenBank/DDBJ databases">
        <title>Gemonas diversity in paddy soil.</title>
        <authorList>
            <person name="Liu G."/>
        </authorList>
    </citation>
    <scope>NUCLEOTIDE SEQUENCE [LARGE SCALE GENOMIC DNA]</scope>
    <source>
        <strain evidence="1 2">RG2</strain>
    </source>
</reference>
<evidence type="ECO:0000313" key="1">
    <source>
        <dbReference type="EMBL" id="QXE92734.1"/>
    </source>
</evidence>
<keyword evidence="2" id="KW-1185">Reference proteome</keyword>
<dbReference type="EMBL" id="CP077683">
    <property type="protein sequence ID" value="QXE92734.1"/>
    <property type="molecule type" value="Genomic_DNA"/>
</dbReference>
<name>A0ABX8LMK8_9BACT</name>
<gene>
    <name evidence="1" type="ORF">KP001_09515</name>
</gene>
<evidence type="ECO:0008006" key="3">
    <source>
        <dbReference type="Google" id="ProtNLM"/>
    </source>
</evidence>
<accession>A0ABX8LMK8</accession>
<proteinExistence type="predicted"/>
<protein>
    <recommendedName>
        <fullName evidence="3">Tyr recombinase domain-containing protein</fullName>
    </recommendedName>
</protein>
<dbReference type="RefSeq" id="WP_217289279.1">
    <property type="nucleotide sequence ID" value="NZ_CP077683.1"/>
</dbReference>
<organism evidence="1 2">
    <name type="scientific">Geomonas subterranea</name>
    <dbReference type="NCBI Taxonomy" id="2847989"/>
    <lineage>
        <taxon>Bacteria</taxon>
        <taxon>Pseudomonadati</taxon>
        <taxon>Thermodesulfobacteriota</taxon>
        <taxon>Desulfuromonadia</taxon>
        <taxon>Geobacterales</taxon>
        <taxon>Geobacteraceae</taxon>
        <taxon>Geomonas</taxon>
    </lineage>
</organism>
<evidence type="ECO:0000313" key="2">
    <source>
        <dbReference type="Proteomes" id="UP000683559"/>
    </source>
</evidence>
<sequence length="90" mass="10803">MTFTAERFQRRVWVKALKQAVVQYRKPYTARHTFAAWALAIRTDQNRLVNLMGHASKQMIYEVYGRYVEGLEQDRLRILSYFGRDFKKGR</sequence>
<dbReference type="Proteomes" id="UP000683559">
    <property type="component" value="Chromosome"/>
</dbReference>